<evidence type="ECO:0000313" key="6">
    <source>
        <dbReference type="EMBL" id="KKK92369.1"/>
    </source>
</evidence>
<dbReference type="GO" id="GO:0016866">
    <property type="term" value="F:intramolecular transferase activity"/>
    <property type="evidence" value="ECO:0007669"/>
    <property type="project" value="InterPro"/>
</dbReference>
<dbReference type="PANTHER" id="PTHR43087">
    <property type="entry name" value="LYSINE/ARGININE/ORNITHINE TRANSPORT SYSTEM KINASE"/>
    <property type="match status" value="1"/>
</dbReference>
<dbReference type="Pfam" id="PF01642">
    <property type="entry name" value="MM_CoA_mutase"/>
    <property type="match status" value="1"/>
</dbReference>
<reference evidence="6" key="1">
    <citation type="journal article" date="2015" name="Nature">
        <title>Complex archaea that bridge the gap between prokaryotes and eukaryotes.</title>
        <authorList>
            <person name="Spang A."/>
            <person name="Saw J.H."/>
            <person name="Jorgensen S.L."/>
            <person name="Zaremba-Niedzwiedzka K."/>
            <person name="Martijn J."/>
            <person name="Lind A.E."/>
            <person name="van Eijk R."/>
            <person name="Schleper C."/>
            <person name="Guy L."/>
            <person name="Ettema T.J."/>
        </authorList>
    </citation>
    <scope>NUCLEOTIDE SEQUENCE</scope>
</reference>
<dbReference type="GO" id="GO:0031419">
    <property type="term" value="F:cobalamin binding"/>
    <property type="evidence" value="ECO:0007669"/>
    <property type="project" value="InterPro"/>
</dbReference>
<dbReference type="InterPro" id="IPR027417">
    <property type="entry name" value="P-loop_NTPase"/>
</dbReference>
<feature type="domain" description="Methylmalonyl-CoA mutase alpha/beta chain catalytic" evidence="5">
    <location>
        <begin position="352"/>
        <end position="434"/>
    </location>
</feature>
<dbReference type="GO" id="GO:0016787">
    <property type="term" value="F:hydrolase activity"/>
    <property type="evidence" value="ECO:0007669"/>
    <property type="project" value="UniProtKB-KW"/>
</dbReference>
<organism evidence="6">
    <name type="scientific">marine sediment metagenome</name>
    <dbReference type="NCBI Taxonomy" id="412755"/>
    <lineage>
        <taxon>unclassified sequences</taxon>
        <taxon>metagenomes</taxon>
        <taxon>ecological metagenomes</taxon>
    </lineage>
</organism>
<dbReference type="EMBL" id="LAZR01048241">
    <property type="protein sequence ID" value="KKK92369.1"/>
    <property type="molecule type" value="Genomic_DNA"/>
</dbReference>
<feature type="non-terminal residue" evidence="6">
    <location>
        <position position="434"/>
    </location>
</feature>
<evidence type="ECO:0000256" key="3">
    <source>
        <dbReference type="ARBA" id="ARBA00023134"/>
    </source>
</evidence>
<protein>
    <recommendedName>
        <fullName evidence="5">Methylmalonyl-CoA mutase alpha/beta chain catalytic domain-containing protein</fullName>
    </recommendedName>
</protein>
<name>A0A0F9BP94_9ZZZZ</name>
<evidence type="ECO:0000256" key="2">
    <source>
        <dbReference type="ARBA" id="ARBA00022801"/>
    </source>
</evidence>
<feature type="non-terminal residue" evidence="6">
    <location>
        <position position="1"/>
    </location>
</feature>
<keyword evidence="1" id="KW-0547">Nucleotide-binding</keyword>
<proteinExistence type="predicted"/>
<comment type="caution">
    <text evidence="6">The sequence shown here is derived from an EMBL/GenBank/DDBJ whole genome shotgun (WGS) entry which is preliminary data.</text>
</comment>
<sequence>VNRFLKVSPDVTIGILAADPSKSTTGGALLGDRIRMNSIQDDRVYMRSFATRGSALEVSRASAQAVDVLAAAGFDVIIVETSGIGQKDHSITDIADKSIYVMTAEYGAPSQLEKIDMLDLADFVVVNKCRKPGSEDAVREVTLRHIRSRKITVSHSEVDSILDLDLPIYATAANQFNNPGVNLLFADVLAGIGDGRRFQIDEDILRLLPTQGHKDFSRLRGLSTHYLDDIADTVENYHRKAQKQIEAAESCHALKRTLELMEGSEDGGEAVASLEKLYDRCKAKLDPMSAAFIEEWPAIKESYNQDKVVYKARGKDVEVPAKVKSLGGTRIPRVALPGYTSWGELLRFFYKENRPGQFPFTAGVFPFRRVQEDPRRQFAGEGSPEKTNKRLHYLCRNDPARRLSVAFDPITLYGESPSARPDVYGKIGESGVSI</sequence>
<dbReference type="InterPro" id="IPR006099">
    <property type="entry name" value="MeMalonylCoA_mutase_a/b_cat"/>
</dbReference>
<accession>A0A0F9BP94</accession>
<gene>
    <name evidence="6" type="ORF">LCGC14_2703620</name>
</gene>
<evidence type="ECO:0000256" key="4">
    <source>
        <dbReference type="ARBA" id="ARBA00023186"/>
    </source>
</evidence>
<dbReference type="AlphaFoldDB" id="A0A0F9BP94"/>
<dbReference type="Pfam" id="PF03308">
    <property type="entry name" value="MeaB"/>
    <property type="match status" value="1"/>
</dbReference>
<dbReference type="SUPFAM" id="SSF52540">
    <property type="entry name" value="P-loop containing nucleoside triphosphate hydrolases"/>
    <property type="match status" value="1"/>
</dbReference>
<dbReference type="PANTHER" id="PTHR43087:SF1">
    <property type="entry name" value="LAO_AO TRANSPORT SYSTEM ATPASE"/>
    <property type="match status" value="1"/>
</dbReference>
<keyword evidence="2" id="KW-0378">Hydrolase</keyword>
<dbReference type="InterPro" id="IPR052040">
    <property type="entry name" value="GTPase/Isobutyryl-CoA_mutase"/>
</dbReference>
<dbReference type="SUPFAM" id="SSF51703">
    <property type="entry name" value="Cobalamin (vitamin B12)-dependent enzymes"/>
    <property type="match status" value="1"/>
</dbReference>
<evidence type="ECO:0000259" key="5">
    <source>
        <dbReference type="Pfam" id="PF01642"/>
    </source>
</evidence>
<dbReference type="InterPro" id="IPR016176">
    <property type="entry name" value="Cbl-dep_enz_cat"/>
</dbReference>
<dbReference type="Gene3D" id="3.40.50.300">
    <property type="entry name" value="P-loop containing nucleotide triphosphate hydrolases"/>
    <property type="match status" value="1"/>
</dbReference>
<keyword evidence="3" id="KW-0342">GTP-binding</keyword>
<evidence type="ECO:0000256" key="1">
    <source>
        <dbReference type="ARBA" id="ARBA00022741"/>
    </source>
</evidence>
<dbReference type="GO" id="GO:0005525">
    <property type="term" value="F:GTP binding"/>
    <property type="evidence" value="ECO:0007669"/>
    <property type="project" value="UniProtKB-KW"/>
</dbReference>
<dbReference type="Gene3D" id="3.20.20.240">
    <property type="entry name" value="Methylmalonyl-CoA mutase"/>
    <property type="match status" value="1"/>
</dbReference>
<keyword evidence="4" id="KW-0143">Chaperone</keyword>